<name>A0A9J6A3V9_SOLCO</name>
<gene>
    <name evidence="2" type="ORF">H5410_019049</name>
</gene>
<reference evidence="2 3" key="1">
    <citation type="submission" date="2020-09" db="EMBL/GenBank/DDBJ databases">
        <title>De no assembly of potato wild relative species, Solanum commersonii.</title>
        <authorList>
            <person name="Cho K."/>
        </authorList>
    </citation>
    <scope>NUCLEOTIDE SEQUENCE [LARGE SCALE GENOMIC DNA]</scope>
    <source>
        <strain evidence="2">LZ3.2</strain>
        <tissue evidence="2">Leaf</tissue>
    </source>
</reference>
<sequence>MFIFLSKFVYKPIHQQYPAVYNTSTHTRPRPLRVFFLAASANVSRSPKRPHSLISSGSRINPANLEKSRDSDPSAAAPNGACSSHHLVVSFFPTFHGVPEQIQIPFFPSSGIFPSFYCFLEKSFLNSKIFPSPNFTSKDIDILDIKNDSNGFIGIKAFGFWNSEDSPTKLCCGSGGCFIVKLVVPVAALEKFDPVFKYVNLHWINFVSILAFKESTSTINSSDSNITCEPGPHVAMMKREPGSHIDVMKPCVFAPITIALKMMNFMNMQ</sequence>
<proteinExistence type="predicted"/>
<organism evidence="2 3">
    <name type="scientific">Solanum commersonii</name>
    <name type="common">Commerson's wild potato</name>
    <name type="synonym">Commerson's nightshade</name>
    <dbReference type="NCBI Taxonomy" id="4109"/>
    <lineage>
        <taxon>Eukaryota</taxon>
        <taxon>Viridiplantae</taxon>
        <taxon>Streptophyta</taxon>
        <taxon>Embryophyta</taxon>
        <taxon>Tracheophyta</taxon>
        <taxon>Spermatophyta</taxon>
        <taxon>Magnoliopsida</taxon>
        <taxon>eudicotyledons</taxon>
        <taxon>Gunneridae</taxon>
        <taxon>Pentapetalae</taxon>
        <taxon>asterids</taxon>
        <taxon>lamiids</taxon>
        <taxon>Solanales</taxon>
        <taxon>Solanaceae</taxon>
        <taxon>Solanoideae</taxon>
        <taxon>Solaneae</taxon>
        <taxon>Solanum</taxon>
    </lineage>
</organism>
<dbReference type="AlphaFoldDB" id="A0A9J6A3V9"/>
<dbReference type="EMBL" id="JACXVP010000003">
    <property type="protein sequence ID" value="KAG5619225.1"/>
    <property type="molecule type" value="Genomic_DNA"/>
</dbReference>
<dbReference type="Proteomes" id="UP000824120">
    <property type="component" value="Chromosome 3"/>
</dbReference>
<protein>
    <submittedName>
        <fullName evidence="2">Uncharacterized protein</fullName>
    </submittedName>
</protein>
<evidence type="ECO:0000256" key="1">
    <source>
        <dbReference type="SAM" id="MobiDB-lite"/>
    </source>
</evidence>
<accession>A0A9J6A3V9</accession>
<comment type="caution">
    <text evidence="2">The sequence shown here is derived from an EMBL/GenBank/DDBJ whole genome shotgun (WGS) entry which is preliminary data.</text>
</comment>
<evidence type="ECO:0000313" key="3">
    <source>
        <dbReference type="Proteomes" id="UP000824120"/>
    </source>
</evidence>
<feature type="region of interest" description="Disordered" evidence="1">
    <location>
        <begin position="46"/>
        <end position="78"/>
    </location>
</feature>
<evidence type="ECO:0000313" key="2">
    <source>
        <dbReference type="EMBL" id="KAG5619225.1"/>
    </source>
</evidence>
<keyword evidence="3" id="KW-1185">Reference proteome</keyword>